<keyword evidence="2" id="KW-1185">Reference proteome</keyword>
<evidence type="ECO:0000313" key="2">
    <source>
        <dbReference type="Proteomes" id="UP001060085"/>
    </source>
</evidence>
<sequence length="302" mass="33664">MYKDRGGGIGGSSKSEIVGGPSSSLDRKRINDALDKHLEKSSPSTSRGLKDKSSAVAAVPSTSAVAGKLHQHQLDHRDNRSSSTLTTNKIKASEDESETDSEESDVSGSDGDDTSWISWFCNLRGNEFFCEVDDEYIQDDFNLCGLSSQVPYYDYALDLILDVESSHGDMFTEEQNELVESAAEMLYGLIHVRYILTSKGMAAMLEKYKNYDFGRCPRVYCVGQPCLPVGQSDIPRSSTVKIYCPKCEDIYYPRSKYQGNIDGAYFGTTFPHLFLMTYGHLKPQKPAQSYVPRVFGFKIHKP</sequence>
<protein>
    <submittedName>
        <fullName evidence="1">Uncharacterized protein</fullName>
    </submittedName>
</protein>
<proteinExistence type="predicted"/>
<organism evidence="1 2">
    <name type="scientific">Catharanthus roseus</name>
    <name type="common">Madagascar periwinkle</name>
    <name type="synonym">Vinca rosea</name>
    <dbReference type="NCBI Taxonomy" id="4058"/>
    <lineage>
        <taxon>Eukaryota</taxon>
        <taxon>Viridiplantae</taxon>
        <taxon>Streptophyta</taxon>
        <taxon>Embryophyta</taxon>
        <taxon>Tracheophyta</taxon>
        <taxon>Spermatophyta</taxon>
        <taxon>Magnoliopsida</taxon>
        <taxon>eudicotyledons</taxon>
        <taxon>Gunneridae</taxon>
        <taxon>Pentapetalae</taxon>
        <taxon>asterids</taxon>
        <taxon>lamiids</taxon>
        <taxon>Gentianales</taxon>
        <taxon>Apocynaceae</taxon>
        <taxon>Rauvolfioideae</taxon>
        <taxon>Vinceae</taxon>
        <taxon>Catharanthinae</taxon>
        <taxon>Catharanthus</taxon>
    </lineage>
</organism>
<dbReference type="EMBL" id="CM044708">
    <property type="protein sequence ID" value="KAI5647539.1"/>
    <property type="molecule type" value="Genomic_DNA"/>
</dbReference>
<name>A0ACB9ZIT4_CATRO</name>
<comment type="caution">
    <text evidence="1">The sequence shown here is derived from an EMBL/GenBank/DDBJ whole genome shotgun (WGS) entry which is preliminary data.</text>
</comment>
<gene>
    <name evidence="1" type="ORF">M9H77_33544</name>
</gene>
<dbReference type="Proteomes" id="UP001060085">
    <property type="component" value="Linkage Group LG08"/>
</dbReference>
<accession>A0ACB9ZIT4</accession>
<reference evidence="2" key="1">
    <citation type="journal article" date="2023" name="Nat. Plants">
        <title>Single-cell RNA sequencing provides a high-resolution roadmap for understanding the multicellular compartmentation of specialized metabolism.</title>
        <authorList>
            <person name="Sun S."/>
            <person name="Shen X."/>
            <person name="Li Y."/>
            <person name="Li Y."/>
            <person name="Wang S."/>
            <person name="Li R."/>
            <person name="Zhang H."/>
            <person name="Shen G."/>
            <person name="Guo B."/>
            <person name="Wei J."/>
            <person name="Xu J."/>
            <person name="St-Pierre B."/>
            <person name="Chen S."/>
            <person name="Sun C."/>
        </authorList>
    </citation>
    <scope>NUCLEOTIDE SEQUENCE [LARGE SCALE GENOMIC DNA]</scope>
</reference>
<evidence type="ECO:0000313" key="1">
    <source>
        <dbReference type="EMBL" id="KAI5647539.1"/>
    </source>
</evidence>